<protein>
    <submittedName>
        <fullName evidence="1">Uncharacterized protein</fullName>
    </submittedName>
</protein>
<keyword evidence="2" id="KW-1185">Reference proteome</keyword>
<gene>
    <name evidence="1" type="ORF">AMTR_s00003p00169520</name>
</gene>
<dbReference type="HOGENOM" id="CLU_1857984_0_0_1"/>
<evidence type="ECO:0000313" key="1">
    <source>
        <dbReference type="EMBL" id="ERN03224.1"/>
    </source>
</evidence>
<name>W1P6E4_AMBTC</name>
<evidence type="ECO:0000313" key="2">
    <source>
        <dbReference type="Proteomes" id="UP000017836"/>
    </source>
</evidence>
<reference evidence="2" key="1">
    <citation type="journal article" date="2013" name="Science">
        <title>The Amborella genome and the evolution of flowering plants.</title>
        <authorList>
            <consortium name="Amborella Genome Project"/>
        </authorList>
    </citation>
    <scope>NUCLEOTIDE SEQUENCE [LARGE SCALE GENOMIC DNA]</scope>
</reference>
<accession>W1P6E4</accession>
<sequence>MACSRYMVSIRSDPIFRLFPRHSLTNDCVLMNIIFKVKTYVGRGGIGSEIREGKRSNRVWPWKTAIPLDVLVLRDSAKGFIYFLIDKFIFMGIPQKIIASLVCQVMVQLRVTSKDFTASHLEPTINVALEVFLSVEIEREIEEYEDPAEKD</sequence>
<proteinExistence type="predicted"/>
<organism evidence="1 2">
    <name type="scientific">Amborella trichopoda</name>
    <dbReference type="NCBI Taxonomy" id="13333"/>
    <lineage>
        <taxon>Eukaryota</taxon>
        <taxon>Viridiplantae</taxon>
        <taxon>Streptophyta</taxon>
        <taxon>Embryophyta</taxon>
        <taxon>Tracheophyta</taxon>
        <taxon>Spermatophyta</taxon>
        <taxon>Magnoliopsida</taxon>
        <taxon>Amborellales</taxon>
        <taxon>Amborellaceae</taxon>
        <taxon>Amborella</taxon>
    </lineage>
</organism>
<dbReference type="EMBL" id="KI394358">
    <property type="protein sequence ID" value="ERN03224.1"/>
    <property type="molecule type" value="Genomic_DNA"/>
</dbReference>
<dbReference type="AlphaFoldDB" id="W1P6E4"/>
<dbReference type="Gramene" id="ERN03224">
    <property type="protein sequence ID" value="ERN03224"/>
    <property type="gene ID" value="AMTR_s00003p00169520"/>
</dbReference>
<dbReference type="Proteomes" id="UP000017836">
    <property type="component" value="Unassembled WGS sequence"/>
</dbReference>